<feature type="signal peptide" evidence="2">
    <location>
        <begin position="1"/>
        <end position="20"/>
    </location>
</feature>
<protein>
    <submittedName>
        <fullName evidence="3">Uncharacterized protein</fullName>
    </submittedName>
</protein>
<sequence length="253" mass="25826">MYFTTKALVIALAAGAVAMAADTPHGGAPGALSKPKHGGNSTKLTPPPPGAKKGADKRDFLGIPFPNITGIFKGIGARDEEGAKLPGPPHHGGKNATKLPPPGVRRVRRSLARSKEDCGELPGGKNMTMPEATKTKRQEEEDDEDKAPKGDGGESEEGEEGGVGTGSDDKEADDGNGSGAPEAEDEEDDKPKKLEGSGAPKPPKGSDAPVTAAGSAPPPAPKSNGTMPHPPGHKGAGKRKARSPVALPIRFWA</sequence>
<dbReference type="GeneID" id="92079245"/>
<reference evidence="3 4" key="1">
    <citation type="submission" date="2023-01" db="EMBL/GenBank/DDBJ databases">
        <title>Analysis of 21 Apiospora genomes using comparative genomics revels a genus with tremendous synthesis potential of carbohydrate active enzymes and secondary metabolites.</title>
        <authorList>
            <person name="Sorensen T."/>
        </authorList>
    </citation>
    <scope>NUCLEOTIDE SEQUENCE [LARGE SCALE GENOMIC DNA]</scope>
    <source>
        <strain evidence="3 4">CBS 24483</strain>
    </source>
</reference>
<gene>
    <name evidence="3" type="ORF">PG986_009961</name>
</gene>
<dbReference type="RefSeq" id="XP_066698581.1">
    <property type="nucleotide sequence ID" value="XM_066846183.1"/>
</dbReference>
<feature type="region of interest" description="Disordered" evidence="1">
    <location>
        <begin position="79"/>
        <end position="253"/>
    </location>
</feature>
<dbReference type="EMBL" id="JAQQWE010000006">
    <property type="protein sequence ID" value="KAK7949075.1"/>
    <property type="molecule type" value="Genomic_DNA"/>
</dbReference>
<evidence type="ECO:0000313" key="4">
    <source>
        <dbReference type="Proteomes" id="UP001391051"/>
    </source>
</evidence>
<dbReference type="Proteomes" id="UP001391051">
    <property type="component" value="Unassembled WGS sequence"/>
</dbReference>
<evidence type="ECO:0000313" key="3">
    <source>
        <dbReference type="EMBL" id="KAK7949075.1"/>
    </source>
</evidence>
<feature type="compositionally biased region" description="Basic residues" evidence="1">
    <location>
        <begin position="231"/>
        <end position="242"/>
    </location>
</feature>
<keyword evidence="2" id="KW-0732">Signal</keyword>
<organism evidence="3 4">
    <name type="scientific">Apiospora aurea</name>
    <dbReference type="NCBI Taxonomy" id="335848"/>
    <lineage>
        <taxon>Eukaryota</taxon>
        <taxon>Fungi</taxon>
        <taxon>Dikarya</taxon>
        <taxon>Ascomycota</taxon>
        <taxon>Pezizomycotina</taxon>
        <taxon>Sordariomycetes</taxon>
        <taxon>Xylariomycetidae</taxon>
        <taxon>Amphisphaeriales</taxon>
        <taxon>Apiosporaceae</taxon>
        <taxon>Apiospora</taxon>
    </lineage>
</organism>
<proteinExistence type="predicted"/>
<evidence type="ECO:0000256" key="1">
    <source>
        <dbReference type="SAM" id="MobiDB-lite"/>
    </source>
</evidence>
<accession>A0ABR1Q9F3</accession>
<feature type="region of interest" description="Disordered" evidence="1">
    <location>
        <begin position="28"/>
        <end position="61"/>
    </location>
</feature>
<keyword evidence="4" id="KW-1185">Reference proteome</keyword>
<evidence type="ECO:0000256" key="2">
    <source>
        <dbReference type="SAM" id="SignalP"/>
    </source>
</evidence>
<feature type="chain" id="PRO_5047048816" evidence="2">
    <location>
        <begin position="21"/>
        <end position="253"/>
    </location>
</feature>
<comment type="caution">
    <text evidence="3">The sequence shown here is derived from an EMBL/GenBank/DDBJ whole genome shotgun (WGS) entry which is preliminary data.</text>
</comment>
<name>A0ABR1Q9F3_9PEZI</name>